<dbReference type="Pfam" id="PF00389">
    <property type="entry name" value="2-Hacid_dh"/>
    <property type="match status" value="1"/>
</dbReference>
<dbReference type="InterPro" id="IPR036291">
    <property type="entry name" value="NAD(P)-bd_dom_sf"/>
</dbReference>
<feature type="domain" description="D-isomer specific 2-hydroxyacid dehydrogenase NAD-binding" evidence="5">
    <location>
        <begin position="156"/>
        <end position="228"/>
    </location>
</feature>
<evidence type="ECO:0000256" key="2">
    <source>
        <dbReference type="ARBA" id="ARBA00023027"/>
    </source>
</evidence>
<dbReference type="RefSeq" id="XP_007509693.1">
    <property type="nucleotide sequence ID" value="XM_007509631.1"/>
</dbReference>
<dbReference type="GeneID" id="19012457"/>
<dbReference type="GO" id="GO:0005829">
    <property type="term" value="C:cytosol"/>
    <property type="evidence" value="ECO:0007669"/>
    <property type="project" value="TreeGrafter"/>
</dbReference>
<evidence type="ECO:0000256" key="3">
    <source>
        <dbReference type="RuleBase" id="RU003719"/>
    </source>
</evidence>
<dbReference type="KEGG" id="bpg:Bathy12g02420"/>
<name>K8FB18_9CHLO</name>
<dbReference type="Gene3D" id="3.40.50.720">
    <property type="entry name" value="NAD(P)-binding Rossmann-like Domain"/>
    <property type="match status" value="2"/>
</dbReference>
<feature type="domain" description="D-isomer specific 2-hydroxyacid dehydrogenase catalytic" evidence="4">
    <location>
        <begin position="58"/>
        <end position="382"/>
    </location>
</feature>
<dbReference type="SUPFAM" id="SSF51735">
    <property type="entry name" value="NAD(P)-binding Rossmann-fold domains"/>
    <property type="match status" value="1"/>
</dbReference>
<dbReference type="SUPFAM" id="SSF52283">
    <property type="entry name" value="Formate/glycerate dehydrogenase catalytic domain-like"/>
    <property type="match status" value="1"/>
</dbReference>
<dbReference type="InterPro" id="IPR006139">
    <property type="entry name" value="D-isomer_2_OHA_DH_cat_dom"/>
</dbReference>
<comment type="similarity">
    <text evidence="3">Belongs to the D-isomer specific 2-hydroxyacid dehydrogenase family.</text>
</comment>
<evidence type="ECO:0000259" key="5">
    <source>
        <dbReference type="Pfam" id="PF02826"/>
    </source>
</evidence>
<keyword evidence="2" id="KW-0520">NAD</keyword>
<dbReference type="EMBL" id="FO082267">
    <property type="protein sequence ID" value="CCO18808.1"/>
    <property type="molecule type" value="Genomic_DNA"/>
</dbReference>
<protein>
    <submittedName>
        <fullName evidence="6">Uncharacterized protein</fullName>
    </submittedName>
</protein>
<accession>K8FB18</accession>
<dbReference type="STRING" id="41875.K8FB18"/>
<dbReference type="eggNOG" id="KOG0069">
    <property type="taxonomic scope" value="Eukaryota"/>
</dbReference>
<keyword evidence="1 3" id="KW-0560">Oxidoreductase</keyword>
<evidence type="ECO:0000313" key="6">
    <source>
        <dbReference type="EMBL" id="CCO18808.1"/>
    </source>
</evidence>
<dbReference type="OrthoDB" id="9991913at2759"/>
<evidence type="ECO:0000259" key="4">
    <source>
        <dbReference type="Pfam" id="PF00389"/>
    </source>
</evidence>
<dbReference type="GO" id="GO:0030267">
    <property type="term" value="F:glyoxylate reductase (NADPH) activity"/>
    <property type="evidence" value="ECO:0007669"/>
    <property type="project" value="TreeGrafter"/>
</dbReference>
<dbReference type="PANTHER" id="PTHR10996:SF178">
    <property type="entry name" value="2-HYDROXYACID DEHYDROGENASE YGL185C-RELATED"/>
    <property type="match status" value="1"/>
</dbReference>
<dbReference type="GO" id="GO:0051287">
    <property type="term" value="F:NAD binding"/>
    <property type="evidence" value="ECO:0007669"/>
    <property type="project" value="InterPro"/>
</dbReference>
<dbReference type="InterPro" id="IPR050223">
    <property type="entry name" value="D-isomer_2-hydroxyacid_DH"/>
</dbReference>
<dbReference type="InterPro" id="IPR006140">
    <property type="entry name" value="D-isomer_DH_NAD-bd"/>
</dbReference>
<proteinExistence type="inferred from homology"/>
<evidence type="ECO:0000256" key="1">
    <source>
        <dbReference type="ARBA" id="ARBA00023002"/>
    </source>
</evidence>
<keyword evidence="7" id="KW-1185">Reference proteome</keyword>
<dbReference type="Pfam" id="PF02826">
    <property type="entry name" value="2-Hacid_dh_C"/>
    <property type="match status" value="2"/>
</dbReference>
<dbReference type="AlphaFoldDB" id="K8FB18"/>
<dbReference type="Proteomes" id="UP000198341">
    <property type="component" value="Chromosome 12"/>
</dbReference>
<evidence type="ECO:0000313" key="7">
    <source>
        <dbReference type="Proteomes" id="UP000198341"/>
    </source>
</evidence>
<sequence length="392" mass="42881">MKTTDDNDDEDNDETNTSENNIIVRVLFCGEEFIGGFEATKRYTEASSSSSSSSSDGVTVKVQNCPRERVKDMIQEYDVLVPLMTRFDETVINSAAGNGSGDRGKKLSKCKLILQFGVGLEGVAIDLATKAGIKVGRIRSDSNPNATSTAEMGVFLTLAALKKVNECQISVENKVLGSPMGESLFGATVLFVGWGRVAKAQAKMFKFGFQCKIYALRRKRERKGEEDDEDDNELLDGLYEGDISDVDLVGNFPSGRNNIVVIACTCTPENRKMVNKTFLDSLKFGEERVPGIVVNVARGALVDERAMREACENGMVLYYATDVCYDEPVDVGGDLLSLGENGKRASNIFVTPHVGGVTVNSYERMGKIVAEYARKIVKEKRIESDECVSIVN</sequence>
<dbReference type="GO" id="GO:0016618">
    <property type="term" value="F:hydroxypyruvate reductase [NAD(P)H] activity"/>
    <property type="evidence" value="ECO:0007669"/>
    <property type="project" value="TreeGrafter"/>
</dbReference>
<dbReference type="PANTHER" id="PTHR10996">
    <property type="entry name" value="2-HYDROXYACID DEHYDROGENASE-RELATED"/>
    <property type="match status" value="1"/>
</dbReference>
<gene>
    <name evidence="6" type="ordered locus">Bathy12g02420</name>
</gene>
<organism evidence="6 7">
    <name type="scientific">Bathycoccus prasinos</name>
    <dbReference type="NCBI Taxonomy" id="41875"/>
    <lineage>
        <taxon>Eukaryota</taxon>
        <taxon>Viridiplantae</taxon>
        <taxon>Chlorophyta</taxon>
        <taxon>Mamiellophyceae</taxon>
        <taxon>Mamiellales</taxon>
        <taxon>Bathycoccaceae</taxon>
        <taxon>Bathycoccus</taxon>
    </lineage>
</organism>
<feature type="domain" description="D-isomer specific 2-hydroxyacid dehydrogenase NAD-binding" evidence="5">
    <location>
        <begin position="258"/>
        <end position="355"/>
    </location>
</feature>
<reference evidence="6 7" key="1">
    <citation type="submission" date="2011-10" db="EMBL/GenBank/DDBJ databases">
        <authorList>
            <person name="Genoscope - CEA"/>
        </authorList>
    </citation>
    <scope>NUCLEOTIDE SEQUENCE [LARGE SCALE GENOMIC DNA]</scope>
    <source>
        <strain evidence="6 7">RCC 1105</strain>
    </source>
</reference>